<proteinExistence type="predicted"/>
<sequence length="289" mass="32219">MASSALNQKSNFHARSNSLPSRPHPLVTQIEEHLCRLKSNESASSSMTRNLSGLRDLYELIDSLLQLPVTQKSLAQQCNDKQVNELLNGSLKLLDVCGVAKDALFQAKEDTKNLQSILRRRRGDGVGFTNEAKEYLASRQKAKKLINKSLKACKSAFAQLENDGEATFSMLREVEGAAFRVFQCLFSYISGTKMESKSTKWSLVSKLMSSKRVTCEGEATETNEFERVDAVLCTLIDNKTRKSGKISSDGAQIELQKLESSIQDFEDGVECLQRLLIKTRVSVLNILSR</sequence>
<reference evidence="2" key="1">
    <citation type="submission" date="2023-05" db="EMBL/GenBank/DDBJ databases">
        <title>Genome and transcriptome analyses reveal genes involved in the formation of fine ridges on petal epidermal cells in Hibiscus trionum.</title>
        <authorList>
            <person name="Koshimizu S."/>
            <person name="Masuda S."/>
            <person name="Ishii T."/>
            <person name="Shirasu K."/>
            <person name="Hoshino A."/>
            <person name="Arita M."/>
        </authorList>
    </citation>
    <scope>NUCLEOTIDE SEQUENCE</scope>
    <source>
        <strain evidence="2">Hamamatsu line</strain>
    </source>
</reference>
<protein>
    <recommendedName>
        <fullName evidence="4">DUF241 domain protein</fullName>
    </recommendedName>
</protein>
<dbReference type="PANTHER" id="PTHR33070:SF129">
    <property type="entry name" value="DUF241 DOMAIN PROTEIN"/>
    <property type="match status" value="1"/>
</dbReference>
<dbReference type="OrthoDB" id="1701699at2759"/>
<name>A0A9W7I0T5_HIBTR</name>
<evidence type="ECO:0000313" key="3">
    <source>
        <dbReference type="Proteomes" id="UP001165190"/>
    </source>
</evidence>
<feature type="compositionally biased region" description="Polar residues" evidence="1">
    <location>
        <begin position="1"/>
        <end position="20"/>
    </location>
</feature>
<evidence type="ECO:0000256" key="1">
    <source>
        <dbReference type="SAM" id="MobiDB-lite"/>
    </source>
</evidence>
<evidence type="ECO:0000313" key="2">
    <source>
        <dbReference type="EMBL" id="GMI88005.1"/>
    </source>
</evidence>
<organism evidence="2 3">
    <name type="scientific">Hibiscus trionum</name>
    <name type="common">Flower of an hour</name>
    <dbReference type="NCBI Taxonomy" id="183268"/>
    <lineage>
        <taxon>Eukaryota</taxon>
        <taxon>Viridiplantae</taxon>
        <taxon>Streptophyta</taxon>
        <taxon>Embryophyta</taxon>
        <taxon>Tracheophyta</taxon>
        <taxon>Spermatophyta</taxon>
        <taxon>Magnoliopsida</taxon>
        <taxon>eudicotyledons</taxon>
        <taxon>Gunneridae</taxon>
        <taxon>Pentapetalae</taxon>
        <taxon>rosids</taxon>
        <taxon>malvids</taxon>
        <taxon>Malvales</taxon>
        <taxon>Malvaceae</taxon>
        <taxon>Malvoideae</taxon>
        <taxon>Hibiscus</taxon>
    </lineage>
</organism>
<dbReference type="Pfam" id="PF03087">
    <property type="entry name" value="BPS1"/>
    <property type="match status" value="1"/>
</dbReference>
<dbReference type="PANTHER" id="PTHR33070">
    <property type="entry name" value="OS06G0725500 PROTEIN"/>
    <property type="match status" value="1"/>
</dbReference>
<gene>
    <name evidence="2" type="ORF">HRI_002469800</name>
</gene>
<dbReference type="AlphaFoldDB" id="A0A9W7I0T5"/>
<dbReference type="EMBL" id="BSYR01000022">
    <property type="protein sequence ID" value="GMI88005.1"/>
    <property type="molecule type" value="Genomic_DNA"/>
</dbReference>
<keyword evidence="3" id="KW-1185">Reference proteome</keyword>
<dbReference type="InterPro" id="IPR004320">
    <property type="entry name" value="BPS1_pln"/>
</dbReference>
<accession>A0A9W7I0T5</accession>
<dbReference type="GO" id="GO:0048364">
    <property type="term" value="P:root development"/>
    <property type="evidence" value="ECO:0007669"/>
    <property type="project" value="InterPro"/>
</dbReference>
<dbReference type="GO" id="GO:0048367">
    <property type="term" value="P:shoot system development"/>
    <property type="evidence" value="ECO:0007669"/>
    <property type="project" value="InterPro"/>
</dbReference>
<evidence type="ECO:0008006" key="4">
    <source>
        <dbReference type="Google" id="ProtNLM"/>
    </source>
</evidence>
<feature type="region of interest" description="Disordered" evidence="1">
    <location>
        <begin position="1"/>
        <end position="23"/>
    </location>
</feature>
<dbReference type="Proteomes" id="UP001165190">
    <property type="component" value="Unassembled WGS sequence"/>
</dbReference>
<comment type="caution">
    <text evidence="2">The sequence shown here is derived from an EMBL/GenBank/DDBJ whole genome shotgun (WGS) entry which is preliminary data.</text>
</comment>